<feature type="non-terminal residue" evidence="3">
    <location>
        <position position="112"/>
    </location>
</feature>
<dbReference type="EMBL" id="DPRK01000258">
    <property type="protein sequence ID" value="HCY83000.1"/>
    <property type="molecule type" value="Genomic_DNA"/>
</dbReference>
<accession>A0A3D6BUT3</accession>
<feature type="signal peptide" evidence="1">
    <location>
        <begin position="1"/>
        <end position="27"/>
    </location>
</feature>
<evidence type="ECO:0000313" key="4">
    <source>
        <dbReference type="Proteomes" id="UP000263268"/>
    </source>
</evidence>
<feature type="domain" description="DUF4159" evidence="2">
    <location>
        <begin position="26"/>
        <end position="111"/>
    </location>
</feature>
<evidence type="ECO:0000256" key="1">
    <source>
        <dbReference type="SAM" id="SignalP"/>
    </source>
</evidence>
<protein>
    <recommendedName>
        <fullName evidence="2">DUF4159 domain-containing protein</fullName>
    </recommendedName>
</protein>
<dbReference type="AlphaFoldDB" id="A0A3D6BUT3"/>
<keyword evidence="1" id="KW-0732">Signal</keyword>
<dbReference type="Pfam" id="PF13709">
    <property type="entry name" value="DUF4159"/>
    <property type="match status" value="1"/>
</dbReference>
<feature type="chain" id="PRO_5017660802" description="DUF4159 domain-containing protein" evidence="1">
    <location>
        <begin position="28"/>
        <end position="112"/>
    </location>
</feature>
<evidence type="ECO:0000313" key="3">
    <source>
        <dbReference type="EMBL" id="HCY83000.1"/>
    </source>
</evidence>
<name>A0A3D6BUT3_9FLAO</name>
<dbReference type="Gene3D" id="3.40.50.12140">
    <property type="entry name" value="Domain of unknown function DUF4159"/>
    <property type="match status" value="1"/>
</dbReference>
<sequence length="112" mass="12619">MKHMTKSRFFTLVCCLFSVLIFSQEIAVLKYKGGGDWYGNPTALPNLISFCNSNINTKINPKPETVEVGSSDIFQYPLVHMTGHGHVFFSEEDAENLRDYLLSGGFLHIDDN</sequence>
<evidence type="ECO:0000259" key="2">
    <source>
        <dbReference type="Pfam" id="PF13709"/>
    </source>
</evidence>
<dbReference type="InterPro" id="IPR025297">
    <property type="entry name" value="DUF4159"/>
</dbReference>
<proteinExistence type="predicted"/>
<reference evidence="3 4" key="1">
    <citation type="journal article" date="2018" name="Nat. Biotechnol.">
        <title>A standardized bacterial taxonomy based on genome phylogeny substantially revises the tree of life.</title>
        <authorList>
            <person name="Parks D.H."/>
            <person name="Chuvochina M."/>
            <person name="Waite D.W."/>
            <person name="Rinke C."/>
            <person name="Skarshewski A."/>
            <person name="Chaumeil P.A."/>
            <person name="Hugenholtz P."/>
        </authorList>
    </citation>
    <scope>NUCLEOTIDE SEQUENCE [LARGE SCALE GENOMIC DNA]</scope>
    <source>
        <strain evidence="3">UBA10227</strain>
    </source>
</reference>
<gene>
    <name evidence="3" type="ORF">DHV22_16085</name>
</gene>
<organism evidence="3 4">
    <name type="scientific">Xanthomarina gelatinilytica</name>
    <dbReference type="NCBI Taxonomy" id="1137281"/>
    <lineage>
        <taxon>Bacteria</taxon>
        <taxon>Pseudomonadati</taxon>
        <taxon>Bacteroidota</taxon>
        <taxon>Flavobacteriia</taxon>
        <taxon>Flavobacteriales</taxon>
        <taxon>Flavobacteriaceae</taxon>
        <taxon>Xanthomarina</taxon>
    </lineage>
</organism>
<dbReference type="Proteomes" id="UP000263268">
    <property type="component" value="Unassembled WGS sequence"/>
</dbReference>
<comment type="caution">
    <text evidence="3">The sequence shown here is derived from an EMBL/GenBank/DDBJ whole genome shotgun (WGS) entry which is preliminary data.</text>
</comment>